<organism evidence="1 2">
    <name type="scientific">Acorus calamus</name>
    <name type="common">Sweet flag</name>
    <dbReference type="NCBI Taxonomy" id="4465"/>
    <lineage>
        <taxon>Eukaryota</taxon>
        <taxon>Viridiplantae</taxon>
        <taxon>Streptophyta</taxon>
        <taxon>Embryophyta</taxon>
        <taxon>Tracheophyta</taxon>
        <taxon>Spermatophyta</taxon>
        <taxon>Magnoliopsida</taxon>
        <taxon>Liliopsida</taxon>
        <taxon>Acoraceae</taxon>
        <taxon>Acorus</taxon>
    </lineage>
</organism>
<sequence>MIACGTRVEKEFKRGVFLGKKLRLGGNGFVSFLFTMNSPRPGHVHLPRATPPSSNQSL</sequence>
<dbReference type="Proteomes" id="UP001180020">
    <property type="component" value="Unassembled WGS sequence"/>
</dbReference>
<evidence type="ECO:0000313" key="1">
    <source>
        <dbReference type="EMBL" id="KAK1317336.1"/>
    </source>
</evidence>
<gene>
    <name evidence="1" type="ORF">QJS10_CPA05g01167</name>
</gene>
<keyword evidence="2" id="KW-1185">Reference proteome</keyword>
<accession>A0AAV9EUM3</accession>
<evidence type="ECO:0000313" key="2">
    <source>
        <dbReference type="Proteomes" id="UP001180020"/>
    </source>
</evidence>
<dbReference type="EMBL" id="JAUJYO010000005">
    <property type="protein sequence ID" value="KAK1317336.1"/>
    <property type="molecule type" value="Genomic_DNA"/>
</dbReference>
<name>A0AAV9EUM3_ACOCL</name>
<reference evidence="1" key="2">
    <citation type="submission" date="2023-06" db="EMBL/GenBank/DDBJ databases">
        <authorList>
            <person name="Ma L."/>
            <person name="Liu K.-W."/>
            <person name="Li Z."/>
            <person name="Hsiao Y.-Y."/>
            <person name="Qi Y."/>
            <person name="Fu T."/>
            <person name="Tang G."/>
            <person name="Zhang D."/>
            <person name="Sun W.-H."/>
            <person name="Liu D.-K."/>
            <person name="Li Y."/>
            <person name="Chen G.-Z."/>
            <person name="Liu X.-D."/>
            <person name="Liao X.-Y."/>
            <person name="Jiang Y.-T."/>
            <person name="Yu X."/>
            <person name="Hao Y."/>
            <person name="Huang J."/>
            <person name="Zhao X.-W."/>
            <person name="Ke S."/>
            <person name="Chen Y.-Y."/>
            <person name="Wu W.-L."/>
            <person name="Hsu J.-L."/>
            <person name="Lin Y.-F."/>
            <person name="Huang M.-D."/>
            <person name="Li C.-Y."/>
            <person name="Huang L."/>
            <person name="Wang Z.-W."/>
            <person name="Zhao X."/>
            <person name="Zhong W.-Y."/>
            <person name="Peng D.-H."/>
            <person name="Ahmad S."/>
            <person name="Lan S."/>
            <person name="Zhang J.-S."/>
            <person name="Tsai W.-C."/>
            <person name="Van De Peer Y."/>
            <person name="Liu Z.-J."/>
        </authorList>
    </citation>
    <scope>NUCLEOTIDE SEQUENCE</scope>
    <source>
        <strain evidence="1">CP</strain>
        <tissue evidence="1">Leaves</tissue>
    </source>
</reference>
<comment type="caution">
    <text evidence="1">The sequence shown here is derived from an EMBL/GenBank/DDBJ whole genome shotgun (WGS) entry which is preliminary data.</text>
</comment>
<protein>
    <submittedName>
        <fullName evidence="1">Uncharacterized protein</fullName>
    </submittedName>
</protein>
<dbReference type="AlphaFoldDB" id="A0AAV9EUM3"/>
<proteinExistence type="predicted"/>
<reference evidence="1" key="1">
    <citation type="journal article" date="2023" name="Nat. Commun.">
        <title>Diploid and tetraploid genomes of Acorus and the evolution of monocots.</title>
        <authorList>
            <person name="Ma L."/>
            <person name="Liu K.W."/>
            <person name="Li Z."/>
            <person name="Hsiao Y.Y."/>
            <person name="Qi Y."/>
            <person name="Fu T."/>
            <person name="Tang G.D."/>
            <person name="Zhang D."/>
            <person name="Sun W.H."/>
            <person name="Liu D.K."/>
            <person name="Li Y."/>
            <person name="Chen G.Z."/>
            <person name="Liu X.D."/>
            <person name="Liao X.Y."/>
            <person name="Jiang Y.T."/>
            <person name="Yu X."/>
            <person name="Hao Y."/>
            <person name="Huang J."/>
            <person name="Zhao X.W."/>
            <person name="Ke S."/>
            <person name="Chen Y.Y."/>
            <person name="Wu W.L."/>
            <person name="Hsu J.L."/>
            <person name="Lin Y.F."/>
            <person name="Huang M.D."/>
            <person name="Li C.Y."/>
            <person name="Huang L."/>
            <person name="Wang Z.W."/>
            <person name="Zhao X."/>
            <person name="Zhong W.Y."/>
            <person name="Peng D.H."/>
            <person name="Ahmad S."/>
            <person name="Lan S."/>
            <person name="Zhang J.S."/>
            <person name="Tsai W.C."/>
            <person name="Van de Peer Y."/>
            <person name="Liu Z.J."/>
        </authorList>
    </citation>
    <scope>NUCLEOTIDE SEQUENCE</scope>
    <source>
        <strain evidence="1">CP</strain>
    </source>
</reference>